<dbReference type="AlphaFoldDB" id="A0A330L5X6"/>
<keyword evidence="3" id="KW-1185">Reference proteome</keyword>
<reference evidence="3" key="1">
    <citation type="submission" date="2018-04" db="EMBL/GenBank/DDBJ databases">
        <authorList>
            <person name="Lucker S."/>
            <person name="Sakoula D."/>
        </authorList>
    </citation>
    <scope>NUCLEOTIDE SEQUENCE [LARGE SCALE GENOMIC DNA]</scope>
</reference>
<evidence type="ECO:0000256" key="1">
    <source>
        <dbReference type="SAM" id="Phobius"/>
    </source>
</evidence>
<feature type="transmembrane region" description="Helical" evidence="1">
    <location>
        <begin position="221"/>
        <end position="242"/>
    </location>
</feature>
<proteinExistence type="predicted"/>
<gene>
    <name evidence="2" type="ORF">NITLEN_20336</name>
</gene>
<dbReference type="InParanoid" id="A0A330L5X6"/>
<accession>A0A330L5X6</accession>
<name>A0A330L5X6_9BACT</name>
<feature type="transmembrane region" description="Helical" evidence="1">
    <location>
        <begin position="129"/>
        <end position="152"/>
    </location>
</feature>
<evidence type="ECO:0000313" key="2">
    <source>
        <dbReference type="EMBL" id="SPP64696.1"/>
    </source>
</evidence>
<dbReference type="OrthoDB" id="9801221at2"/>
<dbReference type="Proteomes" id="UP000248168">
    <property type="component" value="Unassembled WGS sequence"/>
</dbReference>
<sequence length="250" mass="28371">MESIEARTEVCPKCQADRSENETECARCGIIFAKYRPLPIRRTDRSDVSVRSTPSWRVTAAQWLLESDTTTDSMTLYGRAVVFLGLLWWGRIFIMTPLETNYTGESFLHLINLPFHEAGHLIFSPFGRFMMILGGSLGQVLMPLICLGTFLVQTRDPFGASVALWWTAESIMDVAPYINDARDLNLMLLGGVTGKETDGHDWNNLLTMTGLLEWDHRLAHLTYNIGILLMLASFVWGGIILARHYQRQRE</sequence>
<evidence type="ECO:0000313" key="3">
    <source>
        <dbReference type="Proteomes" id="UP000248168"/>
    </source>
</evidence>
<keyword evidence="1" id="KW-1133">Transmembrane helix</keyword>
<evidence type="ECO:0008006" key="4">
    <source>
        <dbReference type="Google" id="ProtNLM"/>
    </source>
</evidence>
<dbReference type="RefSeq" id="WP_146216135.1">
    <property type="nucleotide sequence ID" value="NZ_OUNR01000012.1"/>
</dbReference>
<organism evidence="2 3">
    <name type="scientific">Nitrospira lenta</name>
    <dbReference type="NCBI Taxonomy" id="1436998"/>
    <lineage>
        <taxon>Bacteria</taxon>
        <taxon>Pseudomonadati</taxon>
        <taxon>Nitrospirota</taxon>
        <taxon>Nitrospiria</taxon>
        <taxon>Nitrospirales</taxon>
        <taxon>Nitrospiraceae</taxon>
        <taxon>Nitrospira</taxon>
    </lineage>
</organism>
<feature type="transmembrane region" description="Helical" evidence="1">
    <location>
        <begin position="76"/>
        <end position="94"/>
    </location>
</feature>
<dbReference type="EMBL" id="OUNR01000012">
    <property type="protein sequence ID" value="SPP64696.1"/>
    <property type="molecule type" value="Genomic_DNA"/>
</dbReference>
<keyword evidence="1" id="KW-0812">Transmembrane</keyword>
<protein>
    <recommendedName>
        <fullName evidence="4">Zinc ribbon domain-containing protein</fullName>
    </recommendedName>
</protein>
<keyword evidence="1" id="KW-0472">Membrane</keyword>